<dbReference type="RefSeq" id="WP_343872724.1">
    <property type="nucleotide sequence ID" value="NZ_BAAAIX010000009.1"/>
</dbReference>
<name>A0ABW4RUF3_9ACTN</name>
<dbReference type="InterPro" id="IPR037523">
    <property type="entry name" value="VOC_core"/>
</dbReference>
<evidence type="ECO:0000313" key="3">
    <source>
        <dbReference type="Proteomes" id="UP001597326"/>
    </source>
</evidence>
<dbReference type="InterPro" id="IPR004360">
    <property type="entry name" value="Glyas_Fos-R_dOase_dom"/>
</dbReference>
<dbReference type="EMBL" id="JBHUFZ010000011">
    <property type="protein sequence ID" value="MFD1889655.1"/>
    <property type="molecule type" value="Genomic_DNA"/>
</dbReference>
<evidence type="ECO:0000259" key="1">
    <source>
        <dbReference type="PROSITE" id="PS51819"/>
    </source>
</evidence>
<gene>
    <name evidence="2" type="ORF">ACFSCS_05545</name>
</gene>
<protein>
    <submittedName>
        <fullName evidence="2">VOC family protein</fullName>
    </submittedName>
</protein>
<dbReference type="SUPFAM" id="SSF54593">
    <property type="entry name" value="Glyoxalase/Bleomycin resistance protein/Dihydroxybiphenyl dioxygenase"/>
    <property type="match status" value="1"/>
</dbReference>
<evidence type="ECO:0000313" key="2">
    <source>
        <dbReference type="EMBL" id="MFD1889655.1"/>
    </source>
</evidence>
<dbReference type="InterPro" id="IPR029068">
    <property type="entry name" value="Glyas_Bleomycin-R_OHBP_Dase"/>
</dbReference>
<keyword evidence="3" id="KW-1185">Reference proteome</keyword>
<proteinExistence type="predicted"/>
<sequence>MPNPEQSFTPALSAVTLLVEDLEASREFYSRTFDEQPQWMDDQSLGYNLGSVVLNLLLSSEGERLVTPAPVGDRSSGLRSQLSIWVDDIDTVVEILTERGVSFDTGPVDQPWEMRTASFRDPDGHSWEIAQDLSI</sequence>
<dbReference type="PROSITE" id="PS51819">
    <property type="entry name" value="VOC"/>
    <property type="match status" value="1"/>
</dbReference>
<dbReference type="Gene3D" id="3.10.180.10">
    <property type="entry name" value="2,3-Dihydroxybiphenyl 1,2-Dioxygenase, domain 1"/>
    <property type="match status" value="1"/>
</dbReference>
<comment type="caution">
    <text evidence="2">The sequence shown here is derived from an EMBL/GenBank/DDBJ whole genome shotgun (WGS) entry which is preliminary data.</text>
</comment>
<accession>A0ABW4RUF3</accession>
<reference evidence="3" key="1">
    <citation type="journal article" date="2019" name="Int. J. Syst. Evol. Microbiol.">
        <title>The Global Catalogue of Microorganisms (GCM) 10K type strain sequencing project: providing services to taxonomists for standard genome sequencing and annotation.</title>
        <authorList>
            <consortium name="The Broad Institute Genomics Platform"/>
            <consortium name="The Broad Institute Genome Sequencing Center for Infectious Disease"/>
            <person name="Wu L."/>
            <person name="Ma J."/>
        </authorList>
    </citation>
    <scope>NUCLEOTIDE SEQUENCE [LARGE SCALE GENOMIC DNA]</scope>
    <source>
        <strain evidence="3">CAIM 431</strain>
    </source>
</reference>
<dbReference type="Pfam" id="PF00903">
    <property type="entry name" value="Glyoxalase"/>
    <property type="match status" value="1"/>
</dbReference>
<feature type="domain" description="VOC" evidence="1">
    <location>
        <begin position="11"/>
        <end position="132"/>
    </location>
</feature>
<organism evidence="2 3">
    <name type="scientific">Luteococcus peritonei</name>
    <dbReference type="NCBI Taxonomy" id="88874"/>
    <lineage>
        <taxon>Bacteria</taxon>
        <taxon>Bacillati</taxon>
        <taxon>Actinomycetota</taxon>
        <taxon>Actinomycetes</taxon>
        <taxon>Propionibacteriales</taxon>
        <taxon>Propionibacteriaceae</taxon>
        <taxon>Luteococcus</taxon>
    </lineage>
</organism>
<dbReference type="Proteomes" id="UP001597326">
    <property type="component" value="Unassembled WGS sequence"/>
</dbReference>
<dbReference type="PANTHER" id="PTHR36503">
    <property type="entry name" value="BLR2520 PROTEIN"/>
    <property type="match status" value="1"/>
</dbReference>
<dbReference type="PANTHER" id="PTHR36503:SF2">
    <property type="entry name" value="BLR2408 PROTEIN"/>
    <property type="match status" value="1"/>
</dbReference>